<feature type="transmembrane region" description="Helical" evidence="7">
    <location>
        <begin position="260"/>
        <end position="279"/>
    </location>
</feature>
<evidence type="ECO:0000256" key="4">
    <source>
        <dbReference type="ARBA" id="ARBA00022692"/>
    </source>
</evidence>
<dbReference type="NCBIfam" id="TIGR00786">
    <property type="entry name" value="dctM"/>
    <property type="match status" value="1"/>
</dbReference>
<feature type="transmembrane region" description="Helical" evidence="7">
    <location>
        <begin position="416"/>
        <end position="440"/>
    </location>
</feature>
<accession>A0A975WCU5</accession>
<comment type="function">
    <text evidence="7">Part of the tripartite ATP-independent periplasmic (TRAP) transport system.</text>
</comment>
<dbReference type="AlphaFoldDB" id="A0A975WCU5"/>
<keyword evidence="2" id="KW-1003">Cell membrane</keyword>
<dbReference type="Pfam" id="PF06808">
    <property type="entry name" value="DctM"/>
    <property type="match status" value="1"/>
</dbReference>
<feature type="transmembrane region" description="Helical" evidence="7">
    <location>
        <begin position="233"/>
        <end position="254"/>
    </location>
</feature>
<dbReference type="InterPro" id="IPR004681">
    <property type="entry name" value="TRAP_DctM"/>
</dbReference>
<evidence type="ECO:0000256" key="5">
    <source>
        <dbReference type="ARBA" id="ARBA00022989"/>
    </source>
</evidence>
<dbReference type="RefSeq" id="WP_048535736.1">
    <property type="nucleotide sequence ID" value="NZ_CATLQZ010000018.1"/>
</dbReference>
<feature type="transmembrane region" description="Helical" evidence="7">
    <location>
        <begin position="366"/>
        <end position="389"/>
    </location>
</feature>
<protein>
    <recommendedName>
        <fullName evidence="7">TRAP transporter large permease protein</fullName>
    </recommendedName>
</protein>
<evidence type="ECO:0000313" key="10">
    <source>
        <dbReference type="Proteomes" id="UP000182932"/>
    </source>
</evidence>
<keyword evidence="5 7" id="KW-1133">Transmembrane helix</keyword>
<feature type="transmembrane region" description="Helical" evidence="7">
    <location>
        <begin position="189"/>
        <end position="212"/>
    </location>
</feature>
<dbReference type="PIRSF" id="PIRSF006066">
    <property type="entry name" value="HI0050"/>
    <property type="match status" value="1"/>
</dbReference>
<feature type="domain" description="TRAP C4-dicarboxylate transport system permease DctM subunit" evidence="8">
    <location>
        <begin position="10"/>
        <end position="436"/>
    </location>
</feature>
<feature type="transmembrane region" description="Helical" evidence="7">
    <location>
        <begin position="115"/>
        <end position="133"/>
    </location>
</feature>
<evidence type="ECO:0000256" key="3">
    <source>
        <dbReference type="ARBA" id="ARBA00022519"/>
    </source>
</evidence>
<name>A0A975WCU5_9RHOB</name>
<feature type="transmembrane region" description="Helical" evidence="7">
    <location>
        <begin position="45"/>
        <end position="66"/>
    </location>
</feature>
<dbReference type="GeneID" id="80819809"/>
<sequence>METEITTLLFGSFLLLLIIGAPITVALGVSSLVSFVVLGDNPIKFVQIAFTSVGSFPLMALPAFILAGALMEAAGISKRLINVAESFAGPFTGGISAATVMACLFFGAISGSGPATTAAVGMLMIPAMIRRGYDKGYASAVTASSGGLGIVIPPSIPMVIFGIAALGMVPPPEAVAEHGTFQSVSISKLFIAGFVPAFLIASSLLLMNFLLARKRGYSGNAEGWSMQTITTQLYKGFWSLMAPLVILGGIYTGFFTPTEAAIVAIAYTLFVGVVIYRELTWKSLFQSLEATTWLTGRVLLILFTATVFGRLLVENQIPAMIAESMLDLTSNIYVIWALIIFFLLFVGMFMETLATILILVPVMLPVAYSVGIDPIHFGVVMVCALGIGFQTPPLGENLFIASGISNISIEEISLRALPFAAINTITIFIIAFVPELSLWLPRLLGY</sequence>
<comment type="similarity">
    <text evidence="7">Belongs to the TRAP transporter large permease family.</text>
</comment>
<dbReference type="GO" id="GO:0022857">
    <property type="term" value="F:transmembrane transporter activity"/>
    <property type="evidence" value="ECO:0007669"/>
    <property type="project" value="UniProtKB-UniRule"/>
</dbReference>
<keyword evidence="6 7" id="KW-0472">Membrane</keyword>
<feature type="transmembrane region" description="Helical" evidence="7">
    <location>
        <begin position="145"/>
        <end position="169"/>
    </location>
</feature>
<dbReference type="EMBL" id="FNYY01000015">
    <property type="protein sequence ID" value="SEJ95181.1"/>
    <property type="molecule type" value="Genomic_DNA"/>
</dbReference>
<comment type="caution">
    <text evidence="9">The sequence shown here is derived from an EMBL/GenBank/DDBJ whole genome shotgun (WGS) entry which is preliminary data.</text>
</comment>
<feature type="transmembrane region" description="Helical" evidence="7">
    <location>
        <begin position="291"/>
        <end position="313"/>
    </location>
</feature>
<evidence type="ECO:0000313" key="9">
    <source>
        <dbReference type="EMBL" id="SEJ95181.1"/>
    </source>
</evidence>
<dbReference type="Proteomes" id="UP000182932">
    <property type="component" value="Unassembled WGS sequence"/>
</dbReference>
<keyword evidence="7" id="KW-0813">Transport</keyword>
<evidence type="ECO:0000256" key="2">
    <source>
        <dbReference type="ARBA" id="ARBA00022475"/>
    </source>
</evidence>
<feature type="transmembrane region" description="Helical" evidence="7">
    <location>
        <begin position="12"/>
        <end position="39"/>
    </location>
</feature>
<proteinExistence type="inferred from homology"/>
<comment type="subcellular location">
    <subcellularLocation>
        <location evidence="1 7">Cell inner membrane</location>
        <topology evidence="1 7">Multi-pass membrane protein</topology>
    </subcellularLocation>
</comment>
<evidence type="ECO:0000256" key="7">
    <source>
        <dbReference type="RuleBase" id="RU369079"/>
    </source>
</evidence>
<keyword evidence="3 7" id="KW-0997">Cell inner membrane</keyword>
<gene>
    <name evidence="9" type="ORF">SAMN04487940_1159</name>
</gene>
<reference evidence="9 10" key="1">
    <citation type="submission" date="2016-10" db="EMBL/GenBank/DDBJ databases">
        <authorList>
            <person name="Varghese N."/>
            <person name="Submissions S."/>
        </authorList>
    </citation>
    <scope>NUCLEOTIDE SEQUENCE [LARGE SCALE GENOMIC DNA]</scope>
    <source>
        <strain evidence="9 10">FF3</strain>
    </source>
</reference>
<feature type="transmembrane region" description="Helical" evidence="7">
    <location>
        <begin position="87"/>
        <end position="109"/>
    </location>
</feature>
<organism evidence="9 10">
    <name type="scientific">Marinovum algicola</name>
    <dbReference type="NCBI Taxonomy" id="42444"/>
    <lineage>
        <taxon>Bacteria</taxon>
        <taxon>Pseudomonadati</taxon>
        <taxon>Pseudomonadota</taxon>
        <taxon>Alphaproteobacteria</taxon>
        <taxon>Rhodobacterales</taxon>
        <taxon>Roseobacteraceae</taxon>
        <taxon>Marinovum</taxon>
    </lineage>
</organism>
<evidence type="ECO:0000256" key="1">
    <source>
        <dbReference type="ARBA" id="ARBA00004429"/>
    </source>
</evidence>
<dbReference type="PANTHER" id="PTHR33362">
    <property type="entry name" value="SIALIC ACID TRAP TRANSPORTER PERMEASE PROTEIN SIAT-RELATED"/>
    <property type="match status" value="1"/>
</dbReference>
<evidence type="ECO:0000256" key="6">
    <source>
        <dbReference type="ARBA" id="ARBA00023136"/>
    </source>
</evidence>
<keyword evidence="4 7" id="KW-0812">Transmembrane</keyword>
<feature type="transmembrane region" description="Helical" evidence="7">
    <location>
        <begin position="333"/>
        <end position="359"/>
    </location>
</feature>
<comment type="subunit">
    <text evidence="7">The complex comprises the extracytoplasmic solute receptor protein and the two transmembrane proteins.</text>
</comment>
<keyword evidence="10" id="KW-1185">Reference proteome</keyword>
<dbReference type="PANTHER" id="PTHR33362:SF3">
    <property type="entry name" value="SIALIC ACID TRAP TRANSPORTER PERMEASE PROTEIN SIAT"/>
    <property type="match status" value="1"/>
</dbReference>
<dbReference type="InterPro" id="IPR010656">
    <property type="entry name" value="DctM"/>
</dbReference>
<evidence type="ECO:0000259" key="8">
    <source>
        <dbReference type="Pfam" id="PF06808"/>
    </source>
</evidence>
<dbReference type="GO" id="GO:0005886">
    <property type="term" value="C:plasma membrane"/>
    <property type="evidence" value="ECO:0007669"/>
    <property type="project" value="UniProtKB-SubCell"/>
</dbReference>